<proteinExistence type="predicted"/>
<keyword evidence="2" id="KW-0732">Signal</keyword>
<evidence type="ECO:0000313" key="3">
    <source>
        <dbReference type="EMBL" id="KAJ4387416.1"/>
    </source>
</evidence>
<sequence>MKWELSVVALLATLTVAAPAPQQKAADDVNNAANNGQGGLEAAAKAEAAVLLTENGDVGAVDEGEDFEDAVQKIVDSGNEDDVDTLELAGIDVDEVVDGAAQGNQNNQNANKANQNANKNAN</sequence>
<evidence type="ECO:0000313" key="4">
    <source>
        <dbReference type="Proteomes" id="UP001140453"/>
    </source>
</evidence>
<reference evidence="3" key="1">
    <citation type="submission" date="2022-10" db="EMBL/GenBank/DDBJ databases">
        <title>Tapping the CABI collections for fungal endophytes: first genome assemblies for Collariella, Neodidymelliopsis, Ascochyta clinopodiicola, Didymella pomorum, Didymosphaeria variabile, Neocosmospora piperis and Neocucurbitaria cava.</title>
        <authorList>
            <person name="Hill R."/>
        </authorList>
    </citation>
    <scope>NUCLEOTIDE SEQUENCE</scope>
    <source>
        <strain evidence="3">IMI 355082</strain>
    </source>
</reference>
<protein>
    <submittedName>
        <fullName evidence="3">Uncharacterized protein</fullName>
    </submittedName>
</protein>
<dbReference type="EMBL" id="JAPEVB010000005">
    <property type="protein sequence ID" value="KAJ4387416.1"/>
    <property type="molecule type" value="Genomic_DNA"/>
</dbReference>
<name>A0A9W8YLU9_9PEZI</name>
<organism evidence="3 4">
    <name type="scientific">Gnomoniopsis smithogilvyi</name>
    <dbReference type="NCBI Taxonomy" id="1191159"/>
    <lineage>
        <taxon>Eukaryota</taxon>
        <taxon>Fungi</taxon>
        <taxon>Dikarya</taxon>
        <taxon>Ascomycota</taxon>
        <taxon>Pezizomycotina</taxon>
        <taxon>Sordariomycetes</taxon>
        <taxon>Sordariomycetidae</taxon>
        <taxon>Diaporthales</taxon>
        <taxon>Gnomoniaceae</taxon>
        <taxon>Gnomoniopsis</taxon>
    </lineage>
</organism>
<dbReference type="OrthoDB" id="5244521at2759"/>
<dbReference type="Proteomes" id="UP001140453">
    <property type="component" value="Unassembled WGS sequence"/>
</dbReference>
<gene>
    <name evidence="3" type="ORF">N0V93_008008</name>
</gene>
<dbReference type="AlphaFoldDB" id="A0A9W8YLU9"/>
<evidence type="ECO:0000256" key="2">
    <source>
        <dbReference type="SAM" id="SignalP"/>
    </source>
</evidence>
<feature type="signal peptide" evidence="2">
    <location>
        <begin position="1"/>
        <end position="19"/>
    </location>
</feature>
<evidence type="ECO:0000256" key="1">
    <source>
        <dbReference type="SAM" id="MobiDB-lite"/>
    </source>
</evidence>
<accession>A0A9W8YLU9</accession>
<feature type="chain" id="PRO_5040878273" evidence="2">
    <location>
        <begin position="20"/>
        <end position="122"/>
    </location>
</feature>
<keyword evidence="4" id="KW-1185">Reference proteome</keyword>
<feature type="region of interest" description="Disordered" evidence="1">
    <location>
        <begin position="101"/>
        <end position="122"/>
    </location>
</feature>
<comment type="caution">
    <text evidence="3">The sequence shown here is derived from an EMBL/GenBank/DDBJ whole genome shotgun (WGS) entry which is preliminary data.</text>
</comment>